<dbReference type="PANTHER" id="PTHR43344">
    <property type="entry name" value="PHOSPHOSERINE PHOSPHATASE"/>
    <property type="match status" value="1"/>
</dbReference>
<dbReference type="CDD" id="cd02612">
    <property type="entry name" value="HAD_PGPPase"/>
    <property type="match status" value="1"/>
</dbReference>
<evidence type="ECO:0000313" key="4">
    <source>
        <dbReference type="EMBL" id="EED34374.1"/>
    </source>
</evidence>
<keyword evidence="2 4" id="KW-0378">Hydrolase</keyword>
<dbReference type="PANTHER" id="PTHR43344:SF13">
    <property type="entry name" value="PHOSPHATASE RV3661-RELATED"/>
    <property type="match status" value="1"/>
</dbReference>
<evidence type="ECO:0000256" key="1">
    <source>
        <dbReference type="ARBA" id="ARBA00022723"/>
    </source>
</evidence>
<gene>
    <name evidence="4" type="ORF">NOR51B_311</name>
</gene>
<dbReference type="NCBIfam" id="TIGR01488">
    <property type="entry name" value="HAD-SF-IB"/>
    <property type="match status" value="1"/>
</dbReference>
<keyword evidence="5" id="KW-1185">Reference proteome</keyword>
<sequence length="217" mass="24134">MTLAIFDLDNTLIAGDSDHLWGEFVCDIGLANSASHREKNAQFAADYRRGELDVLAYLHFALDPIRGMDPTQVEVLQNQFMTDYIESLMLPRADALIADHRARGHTLLIITATNTVVTRPIADRLGIEHLIGCEPEIIGGCYTGASVGVPSYREGKVVRLKQWLGTHSESMADAWFYSDSHNDLPLLREVAHPVAVDPDTTLKQIADQNQWPVISLR</sequence>
<dbReference type="EMBL" id="DS999411">
    <property type="protein sequence ID" value="EED34374.1"/>
    <property type="molecule type" value="Genomic_DNA"/>
</dbReference>
<reference evidence="5" key="1">
    <citation type="journal article" date="2013" name="BMC Microbiol.">
        <title>Taxonomy and evolution of bacteriochlorophyll a-containing members of the OM60/NOR5 clade of marine gammaproteobacteria: description of Luminiphilus syltensis gen. nov., sp. nov., reclassification of Haliea rubra as Pseudohaliea rubra gen. nov., comb. nov., and emendation of Chromatocurvus halotolerans.</title>
        <authorList>
            <person name="Spring S."/>
            <person name="Riedel T."/>
            <person name="Sproer C."/>
            <person name="Yan S."/>
            <person name="Harder J."/>
            <person name="Fuchs B.M."/>
        </authorList>
    </citation>
    <scope>NUCLEOTIDE SEQUENCE [LARGE SCALE GENOMIC DNA]</scope>
    <source>
        <strain evidence="5">NOR51-B</strain>
    </source>
</reference>
<evidence type="ECO:0000313" key="5">
    <source>
        <dbReference type="Proteomes" id="UP000004699"/>
    </source>
</evidence>
<dbReference type="HOGENOM" id="CLU_052657_1_1_6"/>
<dbReference type="InterPro" id="IPR036412">
    <property type="entry name" value="HAD-like_sf"/>
</dbReference>
<accession>B8KU45</accession>
<dbReference type="Pfam" id="PF12710">
    <property type="entry name" value="HAD"/>
    <property type="match status" value="1"/>
</dbReference>
<keyword evidence="1" id="KW-0479">Metal-binding</keyword>
<dbReference type="InterPro" id="IPR023214">
    <property type="entry name" value="HAD_sf"/>
</dbReference>
<dbReference type="SUPFAM" id="SSF56784">
    <property type="entry name" value="HAD-like"/>
    <property type="match status" value="1"/>
</dbReference>
<protein>
    <submittedName>
        <fullName evidence="4">HAD-superfamily subfamily IB hydrolase</fullName>
    </submittedName>
</protein>
<dbReference type="STRING" id="565045.NOR51B_311"/>
<proteinExistence type="predicted"/>
<evidence type="ECO:0000256" key="3">
    <source>
        <dbReference type="ARBA" id="ARBA00022842"/>
    </source>
</evidence>
<dbReference type="RefSeq" id="WP_009019122.1">
    <property type="nucleotide sequence ID" value="NZ_DS999411.1"/>
</dbReference>
<dbReference type="OrthoDB" id="9784466at2"/>
<dbReference type="Proteomes" id="UP000004699">
    <property type="component" value="Unassembled WGS sequence"/>
</dbReference>
<dbReference type="InterPro" id="IPR050582">
    <property type="entry name" value="HAD-like_SerB"/>
</dbReference>
<dbReference type="InterPro" id="IPR006385">
    <property type="entry name" value="HAD_hydro_SerB1"/>
</dbReference>
<dbReference type="eggNOG" id="COG0560">
    <property type="taxonomic scope" value="Bacteria"/>
</dbReference>
<dbReference type="Gene3D" id="1.20.1440.100">
    <property type="entry name" value="SG protein - dephosphorylation function"/>
    <property type="match status" value="1"/>
</dbReference>
<dbReference type="Gene3D" id="3.40.50.1000">
    <property type="entry name" value="HAD superfamily/HAD-like"/>
    <property type="match status" value="1"/>
</dbReference>
<organism evidence="4 5">
    <name type="scientific">Luminiphilus syltensis NOR5-1B</name>
    <dbReference type="NCBI Taxonomy" id="565045"/>
    <lineage>
        <taxon>Bacteria</taxon>
        <taxon>Pseudomonadati</taxon>
        <taxon>Pseudomonadota</taxon>
        <taxon>Gammaproteobacteria</taxon>
        <taxon>Cellvibrionales</taxon>
        <taxon>Halieaceae</taxon>
        <taxon>Luminiphilus</taxon>
    </lineage>
</organism>
<dbReference type="NCBIfam" id="TIGR01490">
    <property type="entry name" value="HAD-SF-IB-hyp1"/>
    <property type="match status" value="1"/>
</dbReference>
<dbReference type="GO" id="GO:0046872">
    <property type="term" value="F:metal ion binding"/>
    <property type="evidence" value="ECO:0007669"/>
    <property type="project" value="UniProtKB-KW"/>
</dbReference>
<name>B8KU45_9GAMM</name>
<keyword evidence="3" id="KW-0460">Magnesium</keyword>
<evidence type="ECO:0000256" key="2">
    <source>
        <dbReference type="ARBA" id="ARBA00022801"/>
    </source>
</evidence>
<dbReference type="AlphaFoldDB" id="B8KU45"/>
<dbReference type="GO" id="GO:0016787">
    <property type="term" value="F:hydrolase activity"/>
    <property type="evidence" value="ECO:0007669"/>
    <property type="project" value="UniProtKB-KW"/>
</dbReference>